<dbReference type="SUPFAM" id="SSF53323">
    <property type="entry name" value="Pyruvate-ferredoxin oxidoreductase, PFOR, domain III"/>
    <property type="match status" value="1"/>
</dbReference>
<comment type="caution">
    <text evidence="3">The sequence shown here is derived from an EMBL/GenBank/DDBJ whole genome shotgun (WGS) entry which is preliminary data.</text>
</comment>
<name>A0A9W6LKD9_9BACT</name>
<keyword evidence="4" id="KW-1185">Reference proteome</keyword>
<evidence type="ECO:0000313" key="4">
    <source>
        <dbReference type="Proteomes" id="UP001144297"/>
    </source>
</evidence>
<dbReference type="PANTHER" id="PTHR42730">
    <property type="entry name" value="2-OXOGLUTARATE SYNTHASE SUBUNIT KORC"/>
    <property type="match status" value="1"/>
</dbReference>
<sequence>MEQRIIIVGSGGQGILFLGKVIAHAAMKENKEVTWFPSYGAEMRGGTANCTVVISDELIGSPIVKNADYLIVLNEASYNKFINRVAKNGCLIYDASIIKDSKYQNNINVYPIEASKEASLIANPKLANMILLGAFIKISKILNIEKIIETIEEIIPAKRKTMIEINKNLILRGFAIIED</sequence>
<accession>A0A9W6LKD9</accession>
<proteinExistence type="predicted"/>
<dbReference type="InterPro" id="IPR052554">
    <property type="entry name" value="2-oxoglutarate_synth_KorC"/>
</dbReference>
<dbReference type="PANTHER" id="PTHR42730:SF1">
    <property type="entry name" value="2-OXOGLUTARATE SYNTHASE SUBUNIT KORC"/>
    <property type="match status" value="1"/>
</dbReference>
<dbReference type="GO" id="GO:0016625">
    <property type="term" value="F:oxidoreductase activity, acting on the aldehyde or oxo group of donors, iron-sulfur protein as acceptor"/>
    <property type="evidence" value="ECO:0007669"/>
    <property type="project" value="InterPro"/>
</dbReference>
<dbReference type="InterPro" id="IPR002869">
    <property type="entry name" value="Pyrv_flavodox_OxRed_cen"/>
</dbReference>
<evidence type="ECO:0000313" key="3">
    <source>
        <dbReference type="EMBL" id="GLI53597.1"/>
    </source>
</evidence>
<dbReference type="InterPro" id="IPR011894">
    <property type="entry name" value="PorC_KorC"/>
</dbReference>
<organism evidence="3 4">
    <name type="scientific">Thermodesulfovibrio yellowstonii</name>
    <dbReference type="NCBI Taxonomy" id="28262"/>
    <lineage>
        <taxon>Bacteria</taxon>
        <taxon>Pseudomonadati</taxon>
        <taxon>Nitrospirota</taxon>
        <taxon>Thermodesulfovibrionia</taxon>
        <taxon>Thermodesulfovibrionales</taxon>
        <taxon>Thermodesulfovibrionaceae</taxon>
        <taxon>Thermodesulfovibrio</taxon>
    </lineage>
</organism>
<dbReference type="InterPro" id="IPR019752">
    <property type="entry name" value="Pyrv/ketoisovalerate_OxRed_cat"/>
</dbReference>
<dbReference type="NCBIfam" id="TIGR02175">
    <property type="entry name" value="PorC_KorC"/>
    <property type="match status" value="1"/>
</dbReference>
<dbReference type="AlphaFoldDB" id="A0A9W6LKD9"/>
<evidence type="ECO:0000256" key="1">
    <source>
        <dbReference type="ARBA" id="ARBA00023002"/>
    </source>
</evidence>
<dbReference type="Pfam" id="PF01558">
    <property type="entry name" value="POR"/>
    <property type="match status" value="1"/>
</dbReference>
<dbReference type="Gene3D" id="3.40.920.10">
    <property type="entry name" value="Pyruvate-ferredoxin oxidoreductase, PFOR, domain III"/>
    <property type="match status" value="1"/>
</dbReference>
<keyword evidence="1" id="KW-0560">Oxidoreductase</keyword>
<feature type="domain" description="Pyruvate/ketoisovalerate oxidoreductase catalytic" evidence="2">
    <location>
        <begin position="11"/>
        <end position="174"/>
    </location>
</feature>
<protein>
    <submittedName>
        <fullName evidence="3">Ketoisovalerate oxidoreductase subunit VorA</fullName>
    </submittedName>
</protein>
<dbReference type="EMBL" id="BSDX01000001">
    <property type="protein sequence ID" value="GLI53597.1"/>
    <property type="molecule type" value="Genomic_DNA"/>
</dbReference>
<evidence type="ECO:0000259" key="2">
    <source>
        <dbReference type="Pfam" id="PF01558"/>
    </source>
</evidence>
<gene>
    <name evidence="3" type="ORF">TISLANDTSLP1_12900</name>
</gene>
<reference evidence="3" key="1">
    <citation type="submission" date="2022-12" db="EMBL/GenBank/DDBJ databases">
        <title>Reference genome sequencing for broad-spectrum identification of bacterial and archaeal isolates by mass spectrometry.</title>
        <authorList>
            <person name="Sekiguchi Y."/>
            <person name="Tourlousse D.M."/>
        </authorList>
    </citation>
    <scope>NUCLEOTIDE SEQUENCE</scope>
    <source>
        <strain evidence="3">TSL-P1</strain>
    </source>
</reference>
<dbReference type="Proteomes" id="UP001144297">
    <property type="component" value="Unassembled WGS sequence"/>
</dbReference>